<gene>
    <name evidence="1" type="ORF">RBU60_13270</name>
</gene>
<reference evidence="1 2" key="1">
    <citation type="submission" date="2023-08" db="EMBL/GenBank/DDBJ databases">
        <title>Mesonia sp. MT50, isolated from deep-sea sediment of the Mariana Trench.</title>
        <authorList>
            <person name="Fu H."/>
        </authorList>
    </citation>
    <scope>NUCLEOTIDE SEQUENCE [LARGE SCALE GENOMIC DNA]</scope>
    <source>
        <strain evidence="1 2">MT50</strain>
    </source>
</reference>
<comment type="caution">
    <text evidence="1">The sequence shown here is derived from an EMBL/GenBank/DDBJ whole genome shotgun (WGS) entry which is preliminary data.</text>
</comment>
<dbReference type="Proteomes" id="UP001230915">
    <property type="component" value="Unassembled WGS sequence"/>
</dbReference>
<protein>
    <submittedName>
        <fullName evidence="1">DUF4252 domain-containing protein</fullName>
    </submittedName>
</protein>
<dbReference type="RefSeq" id="WP_308865538.1">
    <property type="nucleotide sequence ID" value="NZ_JAVHUL010000051.1"/>
</dbReference>
<dbReference type="InterPro" id="IPR025348">
    <property type="entry name" value="DUF4252"/>
</dbReference>
<keyword evidence="2" id="KW-1185">Reference proteome</keyword>
<evidence type="ECO:0000313" key="2">
    <source>
        <dbReference type="Proteomes" id="UP001230915"/>
    </source>
</evidence>
<sequence>MKKSILIVLAILMVPVIGNAQSKFERYEKMREVSAMVITSNMFKLLAEIDLDSDDPEMQQYINLIENLKNIKVISTENTGIGAEMKQDFNSYIGSSSLEKLMSFKDEKKNVQFYSKPGSQKNYVSELLMLMQGEEDGKPMTVVLSITGDIDLKEVSKLAKDLEVPGAEQLEKVN</sequence>
<proteinExistence type="predicted"/>
<accession>A0ABU1A4C1</accession>
<evidence type="ECO:0000313" key="1">
    <source>
        <dbReference type="EMBL" id="MDQ7918543.1"/>
    </source>
</evidence>
<dbReference type="Pfam" id="PF14060">
    <property type="entry name" value="DUF4252"/>
    <property type="match status" value="1"/>
</dbReference>
<name>A0ABU1A4C1_9FLAO</name>
<organism evidence="1 2">
    <name type="scientific">Mesonia profundi</name>
    <dbReference type="NCBI Taxonomy" id="3070998"/>
    <lineage>
        <taxon>Bacteria</taxon>
        <taxon>Pseudomonadati</taxon>
        <taxon>Bacteroidota</taxon>
        <taxon>Flavobacteriia</taxon>
        <taxon>Flavobacteriales</taxon>
        <taxon>Flavobacteriaceae</taxon>
        <taxon>Mesonia</taxon>
    </lineage>
</organism>
<dbReference type="EMBL" id="JAVHUL010000051">
    <property type="protein sequence ID" value="MDQ7918543.1"/>
    <property type="molecule type" value="Genomic_DNA"/>
</dbReference>